<dbReference type="RefSeq" id="WP_407048950.1">
    <property type="nucleotide sequence ID" value="NZ_CP158568.1"/>
</dbReference>
<name>A0AAU7X8S0_9HYPH</name>
<gene>
    <name evidence="3" type="ORF">ABS361_17550</name>
</gene>
<dbReference type="PANTHER" id="PTHR21198:SF7">
    <property type="entry name" value="ASPARTATE-GLUTAMATE RACEMASE FAMILY"/>
    <property type="match status" value="1"/>
</dbReference>
<dbReference type="KEGG" id="mflg:ABS361_17550"/>
<dbReference type="Pfam" id="PF01177">
    <property type="entry name" value="Asp_Glu_race"/>
    <property type="match status" value="1"/>
</dbReference>
<keyword evidence="2 3" id="KW-0413">Isomerase</keyword>
<dbReference type="InterPro" id="IPR004380">
    <property type="entry name" value="Asp_race"/>
</dbReference>
<protein>
    <submittedName>
        <fullName evidence="3">Amino acid racemase</fullName>
        <ecNumber evidence="3">5.1.1.-</ecNumber>
    </submittedName>
</protein>
<evidence type="ECO:0000256" key="1">
    <source>
        <dbReference type="ARBA" id="ARBA00007847"/>
    </source>
</evidence>
<accession>A0AAU7X8S0</accession>
<dbReference type="InterPro" id="IPR001920">
    <property type="entry name" value="Asp/Glu_race"/>
</dbReference>
<dbReference type="AlphaFoldDB" id="A0AAU7X8S0"/>
<sequence length="252" mass="27443">MTGQPTSRPRPMKTIGILGGMSDKATGEYYRLANAMINQRLGGWDNGEIVIVSVNFGNIEHFVRTDDWEAARAYVDDKLDRLEAARVDVIVCVSNTMHRVVVPAMAGRRTPFVHIADATGAAIRARGLTKIGLLGTMPVMAGRALADHYRDRFGLDIVVPDEAGRTRIDRIIFDELVKDVVRPESREVYRQEIAKLKAAGAEGIILGCTEIYMLTGRGELDGLPLFDTTELHVKAAVDVALGAVDSAAAARI</sequence>
<proteinExistence type="inferred from homology"/>
<evidence type="ECO:0000313" key="3">
    <source>
        <dbReference type="EMBL" id="XBY43851.1"/>
    </source>
</evidence>
<dbReference type="EC" id="5.1.1.-" evidence="3"/>
<dbReference type="EMBL" id="CP158568">
    <property type="protein sequence ID" value="XBY43851.1"/>
    <property type="molecule type" value="Genomic_DNA"/>
</dbReference>
<dbReference type="InterPro" id="IPR015942">
    <property type="entry name" value="Asp/Glu/hydantoin_racemase"/>
</dbReference>
<dbReference type="SUPFAM" id="SSF53681">
    <property type="entry name" value="Aspartate/glutamate racemase"/>
    <property type="match status" value="2"/>
</dbReference>
<reference evidence="3" key="1">
    <citation type="submission" date="2024-06" db="EMBL/GenBank/DDBJ databases">
        <title>Methylostella associata gen. nov., sp. nov., a novel Ancalomicrobiaceae-affiliated facultatively methylotrophic bacteria that feed on methanotrophs of the genus Methylococcus.</title>
        <authorList>
            <person name="Saltykova V."/>
            <person name="Danilova O.V."/>
            <person name="Oshkin I.Y."/>
            <person name="Belova S.E."/>
            <person name="Pimenov N.V."/>
            <person name="Dedysh S.N."/>
        </authorList>
    </citation>
    <scope>NUCLEOTIDE SEQUENCE</scope>
    <source>
        <strain evidence="3">S20</strain>
    </source>
</reference>
<dbReference type="GO" id="GO:0047661">
    <property type="term" value="F:amino-acid racemase activity"/>
    <property type="evidence" value="ECO:0007669"/>
    <property type="project" value="InterPro"/>
</dbReference>
<organism evidence="3">
    <name type="scientific">Methyloraptor flagellatus</name>
    <dbReference type="NCBI Taxonomy" id="3162530"/>
    <lineage>
        <taxon>Bacteria</taxon>
        <taxon>Pseudomonadati</taxon>
        <taxon>Pseudomonadota</taxon>
        <taxon>Alphaproteobacteria</taxon>
        <taxon>Hyphomicrobiales</taxon>
        <taxon>Ancalomicrobiaceae</taxon>
        <taxon>Methyloraptor</taxon>
    </lineage>
</organism>
<dbReference type="Gene3D" id="3.40.50.1860">
    <property type="match status" value="2"/>
</dbReference>
<dbReference type="PANTHER" id="PTHR21198">
    <property type="entry name" value="GLUTAMATE RACEMASE"/>
    <property type="match status" value="1"/>
</dbReference>
<dbReference type="NCBIfam" id="TIGR00035">
    <property type="entry name" value="asp_race"/>
    <property type="match status" value="1"/>
</dbReference>
<comment type="similarity">
    <text evidence="1">Belongs to the aspartate/glutamate racemases family.</text>
</comment>
<evidence type="ECO:0000256" key="2">
    <source>
        <dbReference type="ARBA" id="ARBA00023235"/>
    </source>
</evidence>